<dbReference type="OrthoDB" id="3366724at2759"/>
<evidence type="ECO:0000313" key="2">
    <source>
        <dbReference type="EMBL" id="PWO01125.1"/>
    </source>
</evidence>
<feature type="compositionally biased region" description="Basic residues" evidence="1">
    <location>
        <begin position="477"/>
        <end position="487"/>
    </location>
</feature>
<dbReference type="EMBL" id="KZ819283">
    <property type="protein sequence ID" value="PWO01125.1"/>
    <property type="molecule type" value="Genomic_DNA"/>
</dbReference>
<keyword evidence="3" id="KW-1185">Reference proteome</keyword>
<name>A0A316ZJ85_9BASI</name>
<feature type="region of interest" description="Disordered" evidence="1">
    <location>
        <begin position="234"/>
        <end position="308"/>
    </location>
</feature>
<feature type="compositionally biased region" description="Basic and acidic residues" evidence="1">
    <location>
        <begin position="703"/>
        <end position="719"/>
    </location>
</feature>
<feature type="region of interest" description="Disordered" evidence="1">
    <location>
        <begin position="321"/>
        <end position="393"/>
    </location>
</feature>
<evidence type="ECO:0000313" key="3">
    <source>
        <dbReference type="Proteomes" id="UP000245946"/>
    </source>
</evidence>
<feature type="compositionally biased region" description="Low complexity" evidence="1">
    <location>
        <begin position="246"/>
        <end position="289"/>
    </location>
</feature>
<feature type="compositionally biased region" description="Low complexity" evidence="1">
    <location>
        <begin position="153"/>
        <end position="163"/>
    </location>
</feature>
<dbReference type="AlphaFoldDB" id="A0A316ZJ85"/>
<feature type="compositionally biased region" description="Polar residues" evidence="1">
    <location>
        <begin position="381"/>
        <end position="393"/>
    </location>
</feature>
<feature type="compositionally biased region" description="Basic and acidic residues" evidence="1">
    <location>
        <begin position="673"/>
        <end position="694"/>
    </location>
</feature>
<dbReference type="GeneID" id="37268658"/>
<protein>
    <submittedName>
        <fullName evidence="2">Uncharacterized protein</fullName>
    </submittedName>
</protein>
<feature type="compositionally biased region" description="Low complexity" evidence="1">
    <location>
        <begin position="620"/>
        <end position="634"/>
    </location>
</feature>
<feature type="region of interest" description="Disordered" evidence="1">
    <location>
        <begin position="431"/>
        <end position="491"/>
    </location>
</feature>
<dbReference type="RefSeq" id="XP_025601403.1">
    <property type="nucleotide sequence ID" value="XM_025741114.1"/>
</dbReference>
<organism evidence="2 3">
    <name type="scientific">Tilletiopsis washingtonensis</name>
    <dbReference type="NCBI Taxonomy" id="58919"/>
    <lineage>
        <taxon>Eukaryota</taxon>
        <taxon>Fungi</taxon>
        <taxon>Dikarya</taxon>
        <taxon>Basidiomycota</taxon>
        <taxon>Ustilaginomycotina</taxon>
        <taxon>Exobasidiomycetes</taxon>
        <taxon>Entylomatales</taxon>
        <taxon>Entylomatales incertae sedis</taxon>
        <taxon>Tilletiopsis</taxon>
    </lineage>
</organism>
<proteinExistence type="predicted"/>
<feature type="compositionally biased region" description="Polar residues" evidence="1">
    <location>
        <begin position="605"/>
        <end position="619"/>
    </location>
</feature>
<dbReference type="Proteomes" id="UP000245946">
    <property type="component" value="Unassembled WGS sequence"/>
</dbReference>
<feature type="compositionally biased region" description="Low complexity" evidence="1">
    <location>
        <begin position="584"/>
        <end position="601"/>
    </location>
</feature>
<sequence>MADVLTRSFAHMRRRTESVDTPLTPANELTSWLGDDMCANCGSAVQGTQLYCSDACRAADAHDAPAAPASVSAFARAQYLDEELGAERTSSSAPAFSPRQPYTDAEGKFRYPCPPSPHLLAKYKAAALTSPALTALERSLPSRHEHAAADGISASSFSDESSSIEPRRSGSGTKRRSSSRSTFSSADTDNFSTVPSTPSPASAAVHDDFEELEPSALALPPSVKPASTVLLKSASRDGNRAVSGESSNNSSSSSTPSAAPPLVSSSLRRSPAAKPISPPTSGSASSTATMRYARRPSSTNLPPPVLFTSPALTATHRINARGAATASPRQQAKLTRKTALGAKRPSVSTNTFSSPAVLTEGGSSQKAAGAVPMAGRERASRGSNSPEQIASAASSAGKTLRAFSPASLASPVTTVVDSYCGRPGCLGPSTSREALASPAGSSSWGAGYPGAAVPVSPARGRSARRPSTSPDASRPTSRGRGHQHSHSARGGLSMHSHFEAAQQPQPVGAAAAAATVVAKGLIMTPAIAPADRKSRRSLAAPPPPMKNSVDDHAEPTSSPDGDVAPVRSRRAQSPPRGRSKARGRSSTSRRSPSPPRAAARRGTSEGLSTASSTASLQRGRSSSRPAPIAIASPDSSDESEDESAKAAKVAAAASLRRNVRRADEGPSPMALRTEQEQEREERSRRGRSPTERGRSRGRSRAPAVEDTRSAERPAERAAPVDKDLKLWTSSCEIAFPGYGHDTSPSASVVLNKSAARTPLPAVIDEAPGYDEVDLELDD</sequence>
<feature type="region of interest" description="Disordered" evidence="1">
    <location>
        <begin position="144"/>
        <end position="203"/>
    </location>
</feature>
<reference evidence="2 3" key="1">
    <citation type="journal article" date="2018" name="Mol. Biol. Evol.">
        <title>Broad Genomic Sampling Reveals a Smut Pathogenic Ancestry of the Fungal Clade Ustilaginomycotina.</title>
        <authorList>
            <person name="Kijpornyongpan T."/>
            <person name="Mondo S.J."/>
            <person name="Barry K."/>
            <person name="Sandor L."/>
            <person name="Lee J."/>
            <person name="Lipzen A."/>
            <person name="Pangilinan J."/>
            <person name="LaButti K."/>
            <person name="Hainaut M."/>
            <person name="Henrissat B."/>
            <person name="Grigoriev I.V."/>
            <person name="Spatafora J.W."/>
            <person name="Aime M.C."/>
        </authorList>
    </citation>
    <scope>NUCLEOTIDE SEQUENCE [LARGE SCALE GENOMIC DNA]</scope>
    <source>
        <strain evidence="2 3">MCA 4186</strain>
    </source>
</reference>
<feature type="compositionally biased region" description="Low complexity" evidence="1">
    <location>
        <begin position="192"/>
        <end position="203"/>
    </location>
</feature>
<feature type="region of interest" description="Disordered" evidence="1">
    <location>
        <begin position="85"/>
        <end position="108"/>
    </location>
</feature>
<accession>A0A316ZJ85</accession>
<feature type="region of interest" description="Disordered" evidence="1">
    <location>
        <begin position="528"/>
        <end position="719"/>
    </location>
</feature>
<feature type="compositionally biased region" description="Low complexity" evidence="1">
    <location>
        <begin position="434"/>
        <end position="470"/>
    </location>
</feature>
<evidence type="ECO:0000256" key="1">
    <source>
        <dbReference type="SAM" id="MobiDB-lite"/>
    </source>
</evidence>
<feature type="compositionally biased region" description="Polar residues" evidence="1">
    <location>
        <begin position="346"/>
        <end position="366"/>
    </location>
</feature>
<gene>
    <name evidence="2" type="ORF">FA09DRAFT_324050</name>
</gene>